<dbReference type="Proteomes" id="UP000031670">
    <property type="component" value="Unassembled WGS sequence"/>
</dbReference>
<reference evidence="1 2" key="2">
    <citation type="submission" date="2015-01" db="EMBL/GenBank/DDBJ databases">
        <authorList>
            <consortium name="NBRP consortium"/>
            <person name="Sawabe T."/>
            <person name="Meirelles P."/>
            <person name="Feng G."/>
            <person name="Sayaka M."/>
            <person name="Hattori M."/>
            <person name="Ohkuma M."/>
        </authorList>
    </citation>
    <scope>NUCLEOTIDE SEQUENCE [LARGE SCALE GENOMIC DNA]</scope>
    <source>
        <strain evidence="1 2">JCM19232</strain>
    </source>
</reference>
<accession>A0A0B8PK35</accession>
<comment type="caution">
    <text evidence="1">The sequence shown here is derived from an EMBL/GenBank/DDBJ whole genome shotgun (WGS) entry which is preliminary data.</text>
</comment>
<gene>
    <name evidence="1" type="ORF">JCM19232_4776</name>
</gene>
<proteinExistence type="predicted"/>
<protein>
    <submittedName>
        <fullName evidence="1">Uncharacterized protein</fullName>
    </submittedName>
</protein>
<dbReference type="EMBL" id="BBSA01000007">
    <property type="protein sequence ID" value="GAM63099.1"/>
    <property type="molecule type" value="Genomic_DNA"/>
</dbReference>
<evidence type="ECO:0000313" key="2">
    <source>
        <dbReference type="Proteomes" id="UP000031670"/>
    </source>
</evidence>
<reference evidence="1 2" key="1">
    <citation type="submission" date="2015-01" db="EMBL/GenBank/DDBJ databases">
        <title>Vibrio sp. C5 JCM 19232 whole genome shotgun sequence.</title>
        <authorList>
            <person name="Sawabe T."/>
            <person name="Meirelles P."/>
            <person name="Feng G."/>
            <person name="Sayaka M."/>
            <person name="Hattori M."/>
            <person name="Ohkuma M."/>
        </authorList>
    </citation>
    <scope>NUCLEOTIDE SEQUENCE [LARGE SCALE GENOMIC DNA]</scope>
    <source>
        <strain evidence="1 2">JCM19232</strain>
    </source>
</reference>
<organism evidence="1 2">
    <name type="scientific">Vibrio ishigakensis</name>
    <dbReference type="NCBI Taxonomy" id="1481914"/>
    <lineage>
        <taxon>Bacteria</taxon>
        <taxon>Pseudomonadati</taxon>
        <taxon>Pseudomonadota</taxon>
        <taxon>Gammaproteobacteria</taxon>
        <taxon>Vibrionales</taxon>
        <taxon>Vibrionaceae</taxon>
        <taxon>Vibrio</taxon>
    </lineage>
</organism>
<evidence type="ECO:0000313" key="1">
    <source>
        <dbReference type="EMBL" id="GAM63099.1"/>
    </source>
</evidence>
<name>A0A0B8PK35_9VIBR</name>
<dbReference type="Pfam" id="PF11140">
    <property type="entry name" value="DUF2913"/>
    <property type="match status" value="1"/>
</dbReference>
<dbReference type="InterPro" id="IPR021316">
    <property type="entry name" value="DUF2913"/>
</dbReference>
<sequence length="168" mass="19050">MAKAGRSKGTQTALYQSFTTIRDFYQHYFPDFEAPKPILDSQINQYIDHMESIGWSVCTEYDLSGDEKGQLFTEGDSSLVLCAHQCDDCFVDGKNEDGTESLMKPMSFYVRGNHAEFIKEATKAGFLVHKQTDYKSKVKYHGEYLIYPNNLGGQLAEIPIGFNAEEYP</sequence>
<dbReference type="AlphaFoldDB" id="A0A0B8PK35"/>